<protein>
    <recommendedName>
        <fullName evidence="4">DUF998 domain-containing protein</fullName>
    </recommendedName>
</protein>
<feature type="transmembrane region" description="Helical" evidence="1">
    <location>
        <begin position="123"/>
        <end position="145"/>
    </location>
</feature>
<dbReference type="RefSeq" id="WP_175350563.1">
    <property type="nucleotide sequence ID" value="NZ_BAAAWQ010000001.1"/>
</dbReference>
<evidence type="ECO:0000313" key="3">
    <source>
        <dbReference type="Proteomes" id="UP000573001"/>
    </source>
</evidence>
<accession>A0ABX2M6L9</accession>
<name>A0ABX2M6L9_9MICO</name>
<keyword evidence="1" id="KW-0812">Transmembrane</keyword>
<organism evidence="2 3">
    <name type="scientific">Curtobacterium pusillum</name>
    <dbReference type="NCBI Taxonomy" id="69373"/>
    <lineage>
        <taxon>Bacteria</taxon>
        <taxon>Bacillati</taxon>
        <taxon>Actinomycetota</taxon>
        <taxon>Actinomycetes</taxon>
        <taxon>Micrococcales</taxon>
        <taxon>Microbacteriaceae</taxon>
        <taxon>Curtobacterium</taxon>
    </lineage>
</organism>
<feature type="transmembrane region" description="Helical" evidence="1">
    <location>
        <begin position="12"/>
        <end position="37"/>
    </location>
</feature>
<dbReference type="Proteomes" id="UP000573001">
    <property type="component" value="Unassembled WGS sequence"/>
</dbReference>
<evidence type="ECO:0000313" key="2">
    <source>
        <dbReference type="EMBL" id="NUU13003.1"/>
    </source>
</evidence>
<evidence type="ECO:0000256" key="1">
    <source>
        <dbReference type="SAM" id="Phobius"/>
    </source>
</evidence>
<reference evidence="2 3" key="1">
    <citation type="submission" date="2020-05" db="EMBL/GenBank/DDBJ databases">
        <title>Genome Sequencing of Type Strains.</title>
        <authorList>
            <person name="Lemaire J.F."/>
            <person name="Inderbitzin P."/>
            <person name="Gregorio O.A."/>
            <person name="Collins S.B."/>
            <person name="Wespe N."/>
            <person name="Knight-Connoni V."/>
        </authorList>
    </citation>
    <scope>NUCLEOTIDE SEQUENCE [LARGE SCALE GENOMIC DNA]</scope>
    <source>
        <strain evidence="2 3">ATCC 19096</strain>
    </source>
</reference>
<feature type="transmembrane region" description="Helical" evidence="1">
    <location>
        <begin position="90"/>
        <end position="111"/>
    </location>
</feature>
<proteinExistence type="predicted"/>
<keyword evidence="1" id="KW-1133">Transmembrane helix</keyword>
<feature type="transmembrane region" description="Helical" evidence="1">
    <location>
        <begin position="57"/>
        <end position="78"/>
    </location>
</feature>
<keyword evidence="1" id="KW-0472">Membrane</keyword>
<keyword evidence="3" id="KW-1185">Reference proteome</keyword>
<dbReference type="EMBL" id="JABMCE010000056">
    <property type="protein sequence ID" value="NUU13003.1"/>
    <property type="molecule type" value="Genomic_DNA"/>
</dbReference>
<evidence type="ECO:0008006" key="4">
    <source>
        <dbReference type="Google" id="ProtNLM"/>
    </source>
</evidence>
<gene>
    <name evidence="2" type="ORF">HP507_04015</name>
</gene>
<sequence length="184" mass="19929">MNAASEGSVHRFAGVLLTITSSVMIALLPTAILVAAYLAWVHLPLELAEPAQTSPAYLHYGLVSVAIVVIPALATAGLRRWTPRRVARGALIVGWSLSAFALLVVVVPGFFPEQPPWHSWSAFRSHVFAWSLHLEYATGLVMMAIAGSERGVRQRSLRCAAVTTVPVCLLALMVMTDPSMPWMQ</sequence>
<comment type="caution">
    <text evidence="2">The sequence shown here is derived from an EMBL/GenBank/DDBJ whole genome shotgun (WGS) entry which is preliminary data.</text>
</comment>
<feature type="transmembrane region" description="Helical" evidence="1">
    <location>
        <begin position="157"/>
        <end position="175"/>
    </location>
</feature>